<comment type="similarity">
    <text evidence="2 6">Belongs to the YIP1 family.</text>
</comment>
<evidence type="ECO:0000256" key="3">
    <source>
        <dbReference type="ARBA" id="ARBA00022692"/>
    </source>
</evidence>
<dbReference type="InterPro" id="IPR045231">
    <property type="entry name" value="Yip1/4-like"/>
</dbReference>
<evidence type="ECO:0000256" key="5">
    <source>
        <dbReference type="ARBA" id="ARBA00023136"/>
    </source>
</evidence>
<evidence type="ECO:0000313" key="9">
    <source>
        <dbReference type="RefSeq" id="XP_003748065.1"/>
    </source>
</evidence>
<evidence type="ECO:0000256" key="1">
    <source>
        <dbReference type="ARBA" id="ARBA00004141"/>
    </source>
</evidence>
<comment type="subcellular location">
    <subcellularLocation>
        <location evidence="6">Golgi apparatus membrane</location>
        <topology evidence="6">Multi-pass membrane protein</topology>
    </subcellularLocation>
    <subcellularLocation>
        <location evidence="1">Membrane</location>
        <topology evidence="1">Multi-pass membrane protein</topology>
    </subcellularLocation>
</comment>
<protein>
    <recommendedName>
        <fullName evidence="6">Protein YIPF</fullName>
    </recommendedName>
</protein>
<feature type="domain" description="Yip1" evidence="7">
    <location>
        <begin position="60"/>
        <end position="206"/>
    </location>
</feature>
<dbReference type="InterPro" id="IPR006977">
    <property type="entry name" value="Yip1_dom"/>
</dbReference>
<evidence type="ECO:0000256" key="2">
    <source>
        <dbReference type="ARBA" id="ARBA00010596"/>
    </source>
</evidence>
<dbReference type="GO" id="GO:0006888">
    <property type="term" value="P:endoplasmic reticulum to Golgi vesicle-mediated transport"/>
    <property type="evidence" value="ECO:0007669"/>
    <property type="project" value="InterPro"/>
</dbReference>
<feature type="transmembrane region" description="Helical" evidence="6">
    <location>
        <begin position="67"/>
        <end position="84"/>
    </location>
</feature>
<accession>A0AAJ6W0C6</accession>
<dbReference type="Proteomes" id="UP000694867">
    <property type="component" value="Unplaced"/>
</dbReference>
<gene>
    <name evidence="9" type="primary">LOC100909382</name>
</gene>
<feature type="transmembrane region" description="Helical" evidence="6">
    <location>
        <begin position="156"/>
        <end position="178"/>
    </location>
</feature>
<evidence type="ECO:0000313" key="8">
    <source>
        <dbReference type="Proteomes" id="UP000694867"/>
    </source>
</evidence>
<dbReference type="AlphaFoldDB" id="A0AAJ6W0C6"/>
<keyword evidence="5 6" id="KW-0472">Membrane</keyword>
<evidence type="ECO:0000256" key="4">
    <source>
        <dbReference type="ARBA" id="ARBA00022989"/>
    </source>
</evidence>
<organism evidence="8 9">
    <name type="scientific">Galendromus occidentalis</name>
    <name type="common">western predatory mite</name>
    <dbReference type="NCBI Taxonomy" id="34638"/>
    <lineage>
        <taxon>Eukaryota</taxon>
        <taxon>Metazoa</taxon>
        <taxon>Ecdysozoa</taxon>
        <taxon>Arthropoda</taxon>
        <taxon>Chelicerata</taxon>
        <taxon>Arachnida</taxon>
        <taxon>Acari</taxon>
        <taxon>Parasitiformes</taxon>
        <taxon>Mesostigmata</taxon>
        <taxon>Gamasina</taxon>
        <taxon>Phytoseioidea</taxon>
        <taxon>Phytoseiidae</taxon>
        <taxon>Typhlodrominae</taxon>
        <taxon>Galendromus</taxon>
    </lineage>
</organism>
<keyword evidence="3 6" id="KW-0812">Transmembrane</keyword>
<evidence type="ECO:0000259" key="7">
    <source>
        <dbReference type="Pfam" id="PF04893"/>
    </source>
</evidence>
<dbReference type="GeneID" id="100909382"/>
<dbReference type="KEGG" id="goe:100909382"/>
<dbReference type="GO" id="GO:0005802">
    <property type="term" value="C:trans-Golgi network"/>
    <property type="evidence" value="ECO:0007669"/>
    <property type="project" value="TreeGrafter"/>
</dbReference>
<dbReference type="GO" id="GO:0000139">
    <property type="term" value="C:Golgi membrane"/>
    <property type="evidence" value="ECO:0007669"/>
    <property type="project" value="UniProtKB-SubCell"/>
</dbReference>
<dbReference type="PANTHER" id="PTHR21236">
    <property type="entry name" value="GOLGI MEMBRANE PROTEIN YIP1"/>
    <property type="match status" value="1"/>
</dbReference>
<reference evidence="9" key="1">
    <citation type="submission" date="2025-08" db="UniProtKB">
        <authorList>
            <consortium name="RefSeq"/>
        </authorList>
    </citation>
    <scope>IDENTIFICATION</scope>
</reference>
<keyword evidence="4 6" id="KW-1133">Transmembrane helix</keyword>
<dbReference type="Pfam" id="PF04893">
    <property type="entry name" value="Yip1"/>
    <property type="match status" value="1"/>
</dbReference>
<feature type="transmembrane region" description="Helical" evidence="6">
    <location>
        <begin position="190"/>
        <end position="210"/>
    </location>
</feature>
<dbReference type="RefSeq" id="XP_003748065.1">
    <property type="nucleotide sequence ID" value="XM_003748017.1"/>
</dbReference>
<dbReference type="PANTHER" id="PTHR21236:SF1">
    <property type="entry name" value="PROTEIN YIPF6"/>
    <property type="match status" value="1"/>
</dbReference>
<keyword evidence="8" id="KW-1185">Reference proteome</keyword>
<feature type="transmembrane region" description="Helical" evidence="6">
    <location>
        <begin position="96"/>
        <end position="117"/>
    </location>
</feature>
<sequence>MSLVDLESPSTVIDGLTPQGPDEWATLNTLDEPIMTTVMRDARSIVNKFVNVYTPKKQKQLLRDWDLWGPLMICVVLAVILQTSAGSSNSEAVPHFAELFVMVWGGAALVTLNTILMGSQLSFFQGLCVLGYCLLGQCISLIVCKALPAIIGNKMALFLVTVSATMLGCVWSIVAASGTFSGLYEDHRTILVRYPIVIYYLLISWLILSWSNPHC</sequence>
<name>A0AAJ6W0C6_9ACAR</name>
<evidence type="ECO:0000256" key="6">
    <source>
        <dbReference type="RuleBase" id="RU361264"/>
    </source>
</evidence>
<proteinExistence type="inferred from homology"/>
<feature type="transmembrane region" description="Helical" evidence="6">
    <location>
        <begin position="123"/>
        <end position="144"/>
    </location>
</feature>